<dbReference type="Proteomes" id="UP000593572">
    <property type="component" value="Unassembled WGS sequence"/>
</dbReference>
<comment type="caution">
    <text evidence="1">The sequence shown here is derived from an EMBL/GenBank/DDBJ whole genome shotgun (WGS) entry which is preliminary data.</text>
</comment>
<organism evidence="1 2">
    <name type="scientific">Gossypium lobatum</name>
    <dbReference type="NCBI Taxonomy" id="34289"/>
    <lineage>
        <taxon>Eukaryota</taxon>
        <taxon>Viridiplantae</taxon>
        <taxon>Streptophyta</taxon>
        <taxon>Embryophyta</taxon>
        <taxon>Tracheophyta</taxon>
        <taxon>Spermatophyta</taxon>
        <taxon>Magnoliopsida</taxon>
        <taxon>eudicotyledons</taxon>
        <taxon>Gunneridae</taxon>
        <taxon>Pentapetalae</taxon>
        <taxon>rosids</taxon>
        <taxon>malvids</taxon>
        <taxon>Malvales</taxon>
        <taxon>Malvaceae</taxon>
        <taxon>Malvoideae</taxon>
        <taxon>Gossypium</taxon>
    </lineage>
</organism>
<protein>
    <submittedName>
        <fullName evidence="1">Uncharacterized protein</fullName>
    </submittedName>
</protein>
<evidence type="ECO:0000313" key="1">
    <source>
        <dbReference type="EMBL" id="MBA0567785.1"/>
    </source>
</evidence>
<sequence>MWLVIDMWLAGAKQGCGLHSKDVKWRFE</sequence>
<name>A0A7J8MSU4_9ROSI</name>
<dbReference type="EMBL" id="JABEZX010000010">
    <property type="protein sequence ID" value="MBA0567785.1"/>
    <property type="molecule type" value="Genomic_DNA"/>
</dbReference>
<accession>A0A7J8MSU4</accession>
<proteinExistence type="predicted"/>
<reference evidence="1 2" key="1">
    <citation type="journal article" date="2019" name="Genome Biol. Evol.">
        <title>Insights into the evolution of the New World diploid cottons (Gossypium, subgenus Houzingenia) based on genome sequencing.</title>
        <authorList>
            <person name="Grover C.E."/>
            <person name="Arick M.A. 2nd"/>
            <person name="Thrash A."/>
            <person name="Conover J.L."/>
            <person name="Sanders W.S."/>
            <person name="Peterson D.G."/>
            <person name="Frelichowski J.E."/>
            <person name="Scheffler J.A."/>
            <person name="Scheffler B.E."/>
            <person name="Wendel J.F."/>
        </authorList>
    </citation>
    <scope>NUCLEOTIDE SEQUENCE [LARGE SCALE GENOMIC DNA]</scope>
    <source>
        <strain evidence="1">157</strain>
        <tissue evidence="1">Leaf</tissue>
    </source>
</reference>
<dbReference type="AlphaFoldDB" id="A0A7J8MSU4"/>
<gene>
    <name evidence="1" type="ORF">Golob_005325</name>
</gene>
<keyword evidence="2" id="KW-1185">Reference proteome</keyword>
<evidence type="ECO:0000313" key="2">
    <source>
        <dbReference type="Proteomes" id="UP000593572"/>
    </source>
</evidence>